<evidence type="ECO:0000259" key="11">
    <source>
        <dbReference type="Pfam" id="PF01134"/>
    </source>
</evidence>
<dbReference type="InterPro" id="IPR004417">
    <property type="entry name" value="TrmFO"/>
</dbReference>
<reference evidence="12" key="1">
    <citation type="journal article" date="2021" name="PeerJ">
        <title>Extensive microbial diversity within the chicken gut microbiome revealed by metagenomics and culture.</title>
        <authorList>
            <person name="Gilroy R."/>
            <person name="Ravi A."/>
            <person name="Getino M."/>
            <person name="Pursley I."/>
            <person name="Horton D.L."/>
            <person name="Alikhan N.F."/>
            <person name="Baker D."/>
            <person name="Gharbi K."/>
            <person name="Hall N."/>
            <person name="Watson M."/>
            <person name="Adriaenssens E.M."/>
            <person name="Foster-Nyarko E."/>
            <person name="Jarju S."/>
            <person name="Secka A."/>
            <person name="Antonio M."/>
            <person name="Oren A."/>
            <person name="Chaudhuri R.R."/>
            <person name="La Ragione R."/>
            <person name="Hildebrand F."/>
            <person name="Pallen M.J."/>
        </authorList>
    </citation>
    <scope>NUCLEOTIDE SEQUENCE</scope>
    <source>
        <strain evidence="12">811</strain>
    </source>
</reference>
<keyword evidence="8 10" id="KW-0521">NADP</keyword>
<comment type="cofactor">
    <cofactor evidence="1 10">
        <name>FAD</name>
        <dbReference type="ChEBI" id="CHEBI:57692"/>
    </cofactor>
</comment>
<keyword evidence="2 10" id="KW-0963">Cytoplasm</keyword>
<evidence type="ECO:0000256" key="5">
    <source>
        <dbReference type="ARBA" id="ARBA00022679"/>
    </source>
</evidence>
<keyword evidence="3 10" id="KW-0489">Methyltransferase</keyword>
<dbReference type="AlphaFoldDB" id="A0A9D2AFL6"/>
<comment type="catalytic activity">
    <reaction evidence="10">
        <text>uridine(54) in tRNA + (6R)-5,10-methylene-5,6,7,8-tetrahydrofolate + NADH + H(+) = 5-methyluridine(54) in tRNA + (6S)-5,6,7,8-tetrahydrofolate + NAD(+)</text>
        <dbReference type="Rhea" id="RHEA:16873"/>
        <dbReference type="Rhea" id="RHEA-COMP:10167"/>
        <dbReference type="Rhea" id="RHEA-COMP:10193"/>
        <dbReference type="ChEBI" id="CHEBI:15378"/>
        <dbReference type="ChEBI" id="CHEBI:15636"/>
        <dbReference type="ChEBI" id="CHEBI:57453"/>
        <dbReference type="ChEBI" id="CHEBI:57540"/>
        <dbReference type="ChEBI" id="CHEBI:57945"/>
        <dbReference type="ChEBI" id="CHEBI:65315"/>
        <dbReference type="ChEBI" id="CHEBI:74447"/>
        <dbReference type="EC" id="2.1.1.74"/>
    </reaction>
</comment>
<dbReference type="HAMAP" id="MF_01037">
    <property type="entry name" value="TrmFO"/>
    <property type="match status" value="1"/>
</dbReference>
<proteinExistence type="inferred from homology"/>
<dbReference type="GO" id="GO:0005829">
    <property type="term" value="C:cytosol"/>
    <property type="evidence" value="ECO:0007669"/>
    <property type="project" value="TreeGrafter"/>
</dbReference>
<comment type="subcellular location">
    <subcellularLocation>
        <location evidence="10">Cytoplasm</location>
    </subcellularLocation>
</comment>
<dbReference type="Pfam" id="PF01134">
    <property type="entry name" value="GIDA"/>
    <property type="match status" value="1"/>
</dbReference>
<evidence type="ECO:0000256" key="6">
    <source>
        <dbReference type="ARBA" id="ARBA00022694"/>
    </source>
</evidence>
<dbReference type="GO" id="GO:0050660">
    <property type="term" value="F:flavin adenine dinucleotide binding"/>
    <property type="evidence" value="ECO:0007669"/>
    <property type="project" value="UniProtKB-UniRule"/>
</dbReference>
<evidence type="ECO:0000313" key="13">
    <source>
        <dbReference type="Proteomes" id="UP000824204"/>
    </source>
</evidence>
<keyword evidence="7 10" id="KW-0274">FAD</keyword>
<evidence type="ECO:0000313" key="12">
    <source>
        <dbReference type="EMBL" id="HIX07047.1"/>
    </source>
</evidence>
<dbReference type="EMBL" id="DXFX01000011">
    <property type="protein sequence ID" value="HIX07047.1"/>
    <property type="molecule type" value="Genomic_DNA"/>
</dbReference>
<evidence type="ECO:0000256" key="9">
    <source>
        <dbReference type="ARBA" id="ARBA00023027"/>
    </source>
</evidence>
<name>A0A9D2AFL6_9FIRM</name>
<dbReference type="InterPro" id="IPR002218">
    <property type="entry name" value="MnmG-rel"/>
</dbReference>
<evidence type="ECO:0000256" key="8">
    <source>
        <dbReference type="ARBA" id="ARBA00022857"/>
    </source>
</evidence>
<comment type="function">
    <text evidence="10">Catalyzes the folate-dependent formation of 5-methyl-uridine at position 54 (M-5-U54) in all tRNAs.</text>
</comment>
<dbReference type="GO" id="GO:0030488">
    <property type="term" value="P:tRNA methylation"/>
    <property type="evidence" value="ECO:0007669"/>
    <property type="project" value="TreeGrafter"/>
</dbReference>
<dbReference type="PANTHER" id="PTHR11806">
    <property type="entry name" value="GLUCOSE INHIBITED DIVISION PROTEIN A"/>
    <property type="match status" value="1"/>
</dbReference>
<keyword evidence="6 10" id="KW-0819">tRNA processing</keyword>
<dbReference type="Proteomes" id="UP000824204">
    <property type="component" value="Unassembled WGS sequence"/>
</dbReference>
<keyword evidence="9 10" id="KW-0520">NAD</keyword>
<dbReference type="EC" id="2.1.1.74" evidence="10"/>
<protein>
    <recommendedName>
        <fullName evidence="10">Methylenetetrahydrofolate--tRNA-(uracil-5-)-methyltransferase TrmFO</fullName>
        <ecNumber evidence="10">2.1.1.74</ecNumber>
    </recommendedName>
    <alternativeName>
        <fullName evidence="10">Folate-dependent tRNA (uracil-5-)-methyltransferase</fullName>
    </alternativeName>
    <alternativeName>
        <fullName evidence="10">Folate-dependent tRNA(M-5-U54)-methyltransferase</fullName>
    </alternativeName>
</protein>
<evidence type="ECO:0000256" key="2">
    <source>
        <dbReference type="ARBA" id="ARBA00022490"/>
    </source>
</evidence>
<evidence type="ECO:0000256" key="1">
    <source>
        <dbReference type="ARBA" id="ARBA00001974"/>
    </source>
</evidence>
<evidence type="ECO:0000256" key="3">
    <source>
        <dbReference type="ARBA" id="ARBA00022603"/>
    </source>
</evidence>
<dbReference type="NCBIfam" id="TIGR00137">
    <property type="entry name" value="gid_trmFO"/>
    <property type="match status" value="1"/>
</dbReference>
<dbReference type="PANTHER" id="PTHR11806:SF2">
    <property type="entry name" value="METHYLENETETRAHYDROFOLATE--TRNA-(URACIL-5-)-METHYLTRANSFERASE TRMFO"/>
    <property type="match status" value="1"/>
</dbReference>
<feature type="domain" description="MnmG N-terminal" evidence="11">
    <location>
        <begin position="2"/>
        <end position="365"/>
    </location>
</feature>
<dbReference type="NCBIfam" id="NF003739">
    <property type="entry name" value="PRK05335.1"/>
    <property type="match status" value="1"/>
</dbReference>
<gene>
    <name evidence="10 12" type="primary">trmFO</name>
    <name evidence="12" type="ORF">H9741_01060</name>
</gene>
<dbReference type="Gene3D" id="3.50.50.60">
    <property type="entry name" value="FAD/NAD(P)-binding domain"/>
    <property type="match status" value="2"/>
</dbReference>
<dbReference type="InterPro" id="IPR040131">
    <property type="entry name" value="MnmG_N"/>
</dbReference>
<sequence>MQVTIVGAGLAGCEAAHFLATHGVRVRLAESKPQKFTPAHSSKNFAELVCSNSLKSNDVYGNACGLLKEEMRLLGSLTMQAAEASRVPAGGALAVDRDAFSAYVTQKIEQNPNVEVVCEEVKTLPQDGYAIVATGPLTLDALAQDIVEKLGGNLFFYDAAAPIVSASSIDFSKTFTADRYGKGEGSGDYVNCPMTKEEYEAFVDALCSAERALVHDFDKRDVFEGCMPVEIMASRGKDTLRFGMLKPVGLYDKDGKRPYAVLQLRKENCAGTAYNLVGFQTNLKFPEQKRVFSMIPALHDAEFLRYGVMHRNTFLNAPKLLNADFSLKTRPQLFFAGQMTGVEGYVESAASGILAAIGCALRLKGLQPVQWDAATVCGSLALHVSTPNADFQPMNANYGILQPPETHVRDKALKKRLLSERSLEKIRALAAELEGVLH</sequence>
<organism evidence="12 13">
    <name type="scientific">Candidatus Borkfalkia faecipullorum</name>
    <dbReference type="NCBI Taxonomy" id="2838510"/>
    <lineage>
        <taxon>Bacteria</taxon>
        <taxon>Bacillati</taxon>
        <taxon>Bacillota</taxon>
        <taxon>Clostridia</taxon>
        <taxon>Christensenellales</taxon>
        <taxon>Christensenellaceae</taxon>
        <taxon>Candidatus Borkfalkia</taxon>
    </lineage>
</organism>
<dbReference type="GO" id="GO:0047151">
    <property type="term" value="F:tRNA (uracil(54)-C5)-methyltransferase activity, 5,10-methylenetetrahydrofolate-dependent"/>
    <property type="evidence" value="ECO:0007669"/>
    <property type="project" value="UniProtKB-UniRule"/>
</dbReference>
<evidence type="ECO:0000256" key="7">
    <source>
        <dbReference type="ARBA" id="ARBA00022827"/>
    </source>
</evidence>
<feature type="binding site" evidence="10">
    <location>
        <begin position="7"/>
        <end position="12"/>
    </location>
    <ligand>
        <name>FAD</name>
        <dbReference type="ChEBI" id="CHEBI:57692"/>
    </ligand>
</feature>
<keyword evidence="5 10" id="KW-0808">Transferase</keyword>
<keyword evidence="4 10" id="KW-0285">Flavoprotein</keyword>
<evidence type="ECO:0000256" key="10">
    <source>
        <dbReference type="HAMAP-Rule" id="MF_01037"/>
    </source>
</evidence>
<dbReference type="InterPro" id="IPR036188">
    <property type="entry name" value="FAD/NAD-bd_sf"/>
</dbReference>
<comment type="similarity">
    <text evidence="10">Belongs to the MnmG family. TrmFO subfamily.</text>
</comment>
<evidence type="ECO:0000256" key="4">
    <source>
        <dbReference type="ARBA" id="ARBA00022630"/>
    </source>
</evidence>
<dbReference type="GO" id="GO:0002098">
    <property type="term" value="P:tRNA wobble uridine modification"/>
    <property type="evidence" value="ECO:0007669"/>
    <property type="project" value="TreeGrafter"/>
</dbReference>
<dbReference type="SUPFAM" id="SSF51905">
    <property type="entry name" value="FAD/NAD(P)-binding domain"/>
    <property type="match status" value="1"/>
</dbReference>
<reference evidence="12" key="2">
    <citation type="submission" date="2021-04" db="EMBL/GenBank/DDBJ databases">
        <authorList>
            <person name="Gilroy R."/>
        </authorList>
    </citation>
    <scope>NUCLEOTIDE SEQUENCE</scope>
    <source>
        <strain evidence="12">811</strain>
    </source>
</reference>
<accession>A0A9D2AFL6</accession>
<comment type="catalytic activity">
    <reaction evidence="10">
        <text>uridine(54) in tRNA + (6R)-5,10-methylene-5,6,7,8-tetrahydrofolate + NADPH + H(+) = 5-methyluridine(54) in tRNA + (6S)-5,6,7,8-tetrahydrofolate + NADP(+)</text>
        <dbReference type="Rhea" id="RHEA:62372"/>
        <dbReference type="Rhea" id="RHEA-COMP:10167"/>
        <dbReference type="Rhea" id="RHEA-COMP:10193"/>
        <dbReference type="ChEBI" id="CHEBI:15378"/>
        <dbReference type="ChEBI" id="CHEBI:15636"/>
        <dbReference type="ChEBI" id="CHEBI:57453"/>
        <dbReference type="ChEBI" id="CHEBI:57783"/>
        <dbReference type="ChEBI" id="CHEBI:58349"/>
        <dbReference type="ChEBI" id="CHEBI:65315"/>
        <dbReference type="ChEBI" id="CHEBI:74447"/>
        <dbReference type="EC" id="2.1.1.74"/>
    </reaction>
</comment>
<comment type="caution">
    <text evidence="12">The sequence shown here is derived from an EMBL/GenBank/DDBJ whole genome shotgun (WGS) entry which is preliminary data.</text>
</comment>